<dbReference type="Gramene" id="C.cajan_27650.t">
    <property type="protein sequence ID" value="C.cajan_27650.t.cds1"/>
    <property type="gene ID" value="C.cajan_27650"/>
</dbReference>
<proteinExistence type="predicted"/>
<protein>
    <recommendedName>
        <fullName evidence="3">Retrotransposon Copia-like N-terminal domain-containing protein</fullName>
    </recommendedName>
</protein>
<name>A0A151RZH6_CAJCA</name>
<accession>A0A151RZH6</accession>
<dbReference type="PANTHER" id="PTHR37610">
    <property type="entry name" value="CCHC-TYPE DOMAIN-CONTAINING PROTEIN"/>
    <property type="match status" value="1"/>
</dbReference>
<dbReference type="EMBL" id="KQ483513">
    <property type="protein sequence ID" value="KYP47946.1"/>
    <property type="molecule type" value="Genomic_DNA"/>
</dbReference>
<gene>
    <name evidence="1" type="ORF">KK1_030433</name>
</gene>
<sequence length="77" mass="8483">MALVSKNNIGFLNGTIPIPVATDPIYSSWERCNTLLMSWLLNSLSPSIAQSVIFFDRAVDIYGRISKNNSLTANYSA</sequence>
<keyword evidence="2" id="KW-1185">Reference proteome</keyword>
<evidence type="ECO:0000313" key="1">
    <source>
        <dbReference type="EMBL" id="KYP47946.1"/>
    </source>
</evidence>
<dbReference type="PANTHER" id="PTHR37610:SF55">
    <property type="entry name" value="RETROTRANSPOSON COPIA-LIKE N-TERMINAL DOMAIN-CONTAINING PROTEIN"/>
    <property type="match status" value="1"/>
</dbReference>
<dbReference type="OMA" id="WISHSIS"/>
<dbReference type="AlphaFoldDB" id="A0A151RZH6"/>
<evidence type="ECO:0000313" key="2">
    <source>
        <dbReference type="Proteomes" id="UP000075243"/>
    </source>
</evidence>
<reference evidence="1" key="1">
    <citation type="journal article" date="2012" name="Nat. Biotechnol.">
        <title>Draft genome sequence of pigeonpea (Cajanus cajan), an orphan legume crop of resource-poor farmers.</title>
        <authorList>
            <person name="Varshney R.K."/>
            <person name="Chen W."/>
            <person name="Li Y."/>
            <person name="Bharti A.K."/>
            <person name="Saxena R.K."/>
            <person name="Schlueter J.A."/>
            <person name="Donoghue M.T."/>
            <person name="Azam S."/>
            <person name="Fan G."/>
            <person name="Whaley A.M."/>
            <person name="Farmer A.D."/>
            <person name="Sheridan J."/>
            <person name="Iwata A."/>
            <person name="Tuteja R."/>
            <person name="Penmetsa R.V."/>
            <person name="Wu W."/>
            <person name="Upadhyaya H.D."/>
            <person name="Yang S.P."/>
            <person name="Shah T."/>
            <person name="Saxena K.B."/>
            <person name="Michael T."/>
            <person name="McCombie W.R."/>
            <person name="Yang B."/>
            <person name="Zhang G."/>
            <person name="Yang H."/>
            <person name="Wang J."/>
            <person name="Spillane C."/>
            <person name="Cook D.R."/>
            <person name="May G.D."/>
            <person name="Xu X."/>
            <person name="Jackson S.A."/>
        </authorList>
    </citation>
    <scope>NUCLEOTIDE SEQUENCE [LARGE SCALE GENOMIC DNA]</scope>
</reference>
<evidence type="ECO:0008006" key="3">
    <source>
        <dbReference type="Google" id="ProtNLM"/>
    </source>
</evidence>
<organism evidence="1 2">
    <name type="scientific">Cajanus cajan</name>
    <name type="common">Pigeon pea</name>
    <name type="synonym">Cajanus indicus</name>
    <dbReference type="NCBI Taxonomy" id="3821"/>
    <lineage>
        <taxon>Eukaryota</taxon>
        <taxon>Viridiplantae</taxon>
        <taxon>Streptophyta</taxon>
        <taxon>Embryophyta</taxon>
        <taxon>Tracheophyta</taxon>
        <taxon>Spermatophyta</taxon>
        <taxon>Magnoliopsida</taxon>
        <taxon>eudicotyledons</taxon>
        <taxon>Gunneridae</taxon>
        <taxon>Pentapetalae</taxon>
        <taxon>rosids</taxon>
        <taxon>fabids</taxon>
        <taxon>Fabales</taxon>
        <taxon>Fabaceae</taxon>
        <taxon>Papilionoideae</taxon>
        <taxon>50 kb inversion clade</taxon>
        <taxon>NPAAA clade</taxon>
        <taxon>indigoferoid/millettioid clade</taxon>
        <taxon>Phaseoleae</taxon>
        <taxon>Cajanus</taxon>
    </lineage>
</organism>
<dbReference type="Proteomes" id="UP000075243">
    <property type="component" value="Unassembled WGS sequence"/>
</dbReference>